<evidence type="ECO:0000313" key="1">
    <source>
        <dbReference type="EMBL" id="JAD74133.1"/>
    </source>
</evidence>
<reference evidence="1" key="2">
    <citation type="journal article" date="2015" name="Data Brief">
        <title>Shoot transcriptome of the giant reed, Arundo donax.</title>
        <authorList>
            <person name="Barrero R.A."/>
            <person name="Guerrero F.D."/>
            <person name="Moolhuijzen P."/>
            <person name="Goolsby J.A."/>
            <person name="Tidwell J."/>
            <person name="Bellgard S.E."/>
            <person name="Bellgard M.I."/>
        </authorList>
    </citation>
    <scope>NUCLEOTIDE SEQUENCE</scope>
    <source>
        <tissue evidence="1">Shoot tissue taken approximately 20 cm above the soil surface</tissue>
    </source>
</reference>
<reference evidence="1" key="1">
    <citation type="submission" date="2014-09" db="EMBL/GenBank/DDBJ databases">
        <authorList>
            <person name="Magalhaes I.L.F."/>
            <person name="Oliveira U."/>
            <person name="Santos F.R."/>
            <person name="Vidigal T.H.D.A."/>
            <person name="Brescovit A.D."/>
            <person name="Santos A.J."/>
        </authorList>
    </citation>
    <scope>NUCLEOTIDE SEQUENCE</scope>
    <source>
        <tissue evidence="1">Shoot tissue taken approximately 20 cm above the soil surface</tissue>
    </source>
</reference>
<protein>
    <submittedName>
        <fullName evidence="1">Uncharacterized protein</fullName>
    </submittedName>
</protein>
<proteinExistence type="predicted"/>
<name>A0A0A9CI80_ARUDO</name>
<sequence>MEQKLENLIKSLEEDCQLQRTRDQQMQQKINCLQHTFDSWKPGLDKELTDLHQAIADLRSHMEQLEKH</sequence>
<dbReference type="AlphaFoldDB" id="A0A0A9CI80"/>
<dbReference type="EMBL" id="GBRH01223762">
    <property type="protein sequence ID" value="JAD74133.1"/>
    <property type="molecule type" value="Transcribed_RNA"/>
</dbReference>
<accession>A0A0A9CI80</accession>
<organism evidence="1">
    <name type="scientific">Arundo donax</name>
    <name type="common">Giant reed</name>
    <name type="synonym">Donax arundinaceus</name>
    <dbReference type="NCBI Taxonomy" id="35708"/>
    <lineage>
        <taxon>Eukaryota</taxon>
        <taxon>Viridiplantae</taxon>
        <taxon>Streptophyta</taxon>
        <taxon>Embryophyta</taxon>
        <taxon>Tracheophyta</taxon>
        <taxon>Spermatophyta</taxon>
        <taxon>Magnoliopsida</taxon>
        <taxon>Liliopsida</taxon>
        <taxon>Poales</taxon>
        <taxon>Poaceae</taxon>
        <taxon>PACMAD clade</taxon>
        <taxon>Arundinoideae</taxon>
        <taxon>Arundineae</taxon>
        <taxon>Arundo</taxon>
    </lineage>
</organism>